<keyword evidence="6" id="KW-1185">Reference proteome</keyword>
<dbReference type="Gene3D" id="3.40.50.2300">
    <property type="match status" value="2"/>
</dbReference>
<comment type="caution">
    <text evidence="5">The sequence shown here is derived from an EMBL/GenBank/DDBJ whole genome shotgun (WGS) entry which is preliminary data.</text>
</comment>
<dbReference type="CDD" id="cd01392">
    <property type="entry name" value="HTH_LacI"/>
    <property type="match status" value="1"/>
</dbReference>
<dbReference type="SUPFAM" id="SSF47413">
    <property type="entry name" value="lambda repressor-like DNA-binding domains"/>
    <property type="match status" value="1"/>
</dbReference>
<dbReference type="Pfam" id="PF00356">
    <property type="entry name" value="LacI"/>
    <property type="match status" value="1"/>
</dbReference>
<accession>A0ABT2UTE4</accession>
<sequence>MVSRQDVADRAGVSAAVVSYVLNNRNIVKETTRQKVLEAVLELNYKPNLLARSLKTKKSKQIVVLVQFLGNPFEAGILLRIESVAKENGYFVFFQTYEETREEQLQELYMGRVDGILLLGQSLKESTIEHFSAMGIPIVSIMEPAKRLQLDGVVDIDWIDAMRQLVRHLKQYGHERIAFMSGGSGNHHYECRFRSFLEALTIEGMLFHSGDKLEDPGRFESAHAQMKQRLEQTEGRLPFQALICANDLMAAGSLAACRELGIEVPGTLSIAGCEDILMSSQTYPPLTVIHFPRPEAAEQATYQLLSRMEGREPPSETERMLVGALVIRDSTGRRLQNTVVE</sequence>
<evidence type="ECO:0000313" key="6">
    <source>
        <dbReference type="Proteomes" id="UP001652445"/>
    </source>
</evidence>
<dbReference type="Proteomes" id="UP001652445">
    <property type="component" value="Unassembled WGS sequence"/>
</dbReference>
<protein>
    <submittedName>
        <fullName evidence="5">LacI family transcriptional regulator</fullName>
    </submittedName>
</protein>
<feature type="domain" description="HTH lacI-type" evidence="4">
    <location>
        <begin position="2"/>
        <end position="56"/>
    </location>
</feature>
<evidence type="ECO:0000313" key="5">
    <source>
        <dbReference type="EMBL" id="MCU6797929.1"/>
    </source>
</evidence>
<evidence type="ECO:0000256" key="1">
    <source>
        <dbReference type="ARBA" id="ARBA00023015"/>
    </source>
</evidence>
<evidence type="ECO:0000256" key="2">
    <source>
        <dbReference type="ARBA" id="ARBA00023125"/>
    </source>
</evidence>
<dbReference type="RefSeq" id="WP_262688627.1">
    <property type="nucleotide sequence ID" value="NZ_JAOQIO010000124.1"/>
</dbReference>
<gene>
    <name evidence="5" type="ORF">OB236_37975</name>
</gene>
<keyword evidence="1" id="KW-0805">Transcription regulation</keyword>
<dbReference type="CDD" id="cd06267">
    <property type="entry name" value="PBP1_LacI_sugar_binding-like"/>
    <property type="match status" value="1"/>
</dbReference>
<dbReference type="Pfam" id="PF13377">
    <property type="entry name" value="Peripla_BP_3"/>
    <property type="match status" value="1"/>
</dbReference>
<evidence type="ECO:0000256" key="3">
    <source>
        <dbReference type="ARBA" id="ARBA00023163"/>
    </source>
</evidence>
<dbReference type="PANTHER" id="PTHR30146">
    <property type="entry name" value="LACI-RELATED TRANSCRIPTIONAL REPRESSOR"/>
    <property type="match status" value="1"/>
</dbReference>
<dbReference type="PROSITE" id="PS50932">
    <property type="entry name" value="HTH_LACI_2"/>
    <property type="match status" value="1"/>
</dbReference>
<proteinExistence type="predicted"/>
<dbReference type="InterPro" id="IPR000843">
    <property type="entry name" value="HTH_LacI"/>
</dbReference>
<dbReference type="InterPro" id="IPR010982">
    <property type="entry name" value="Lambda_DNA-bd_dom_sf"/>
</dbReference>
<evidence type="ECO:0000259" key="4">
    <source>
        <dbReference type="PROSITE" id="PS50932"/>
    </source>
</evidence>
<dbReference type="EMBL" id="JAOQIO010000124">
    <property type="protein sequence ID" value="MCU6797929.1"/>
    <property type="molecule type" value="Genomic_DNA"/>
</dbReference>
<reference evidence="5 6" key="1">
    <citation type="submission" date="2022-09" db="EMBL/GenBank/DDBJ databases">
        <authorList>
            <person name="Han X.L."/>
            <person name="Wang Q."/>
            <person name="Lu T."/>
        </authorList>
    </citation>
    <scope>NUCLEOTIDE SEQUENCE [LARGE SCALE GENOMIC DNA]</scope>
    <source>
        <strain evidence="5 6">WQ 127069</strain>
    </source>
</reference>
<dbReference type="SMART" id="SM00354">
    <property type="entry name" value="HTH_LACI"/>
    <property type="match status" value="1"/>
</dbReference>
<dbReference type="PANTHER" id="PTHR30146:SF33">
    <property type="entry name" value="TRANSCRIPTIONAL REGULATOR"/>
    <property type="match status" value="1"/>
</dbReference>
<dbReference type="SUPFAM" id="SSF53822">
    <property type="entry name" value="Periplasmic binding protein-like I"/>
    <property type="match status" value="1"/>
</dbReference>
<dbReference type="InterPro" id="IPR028082">
    <property type="entry name" value="Peripla_BP_I"/>
</dbReference>
<organism evidence="5 6">
    <name type="scientific">Paenibacillus baimaensis</name>
    <dbReference type="NCBI Taxonomy" id="2982185"/>
    <lineage>
        <taxon>Bacteria</taxon>
        <taxon>Bacillati</taxon>
        <taxon>Bacillota</taxon>
        <taxon>Bacilli</taxon>
        <taxon>Bacillales</taxon>
        <taxon>Paenibacillaceae</taxon>
        <taxon>Paenibacillus</taxon>
    </lineage>
</organism>
<keyword evidence="3" id="KW-0804">Transcription</keyword>
<name>A0ABT2UTE4_9BACL</name>
<dbReference type="InterPro" id="IPR046335">
    <property type="entry name" value="LacI/GalR-like_sensor"/>
</dbReference>
<keyword evidence="2" id="KW-0238">DNA-binding</keyword>
<dbReference type="Gene3D" id="1.10.260.40">
    <property type="entry name" value="lambda repressor-like DNA-binding domains"/>
    <property type="match status" value="1"/>
</dbReference>